<reference evidence="6" key="2">
    <citation type="submission" date="2021-01" db="EMBL/GenBank/DDBJ databases">
        <authorList>
            <person name="Schikora-Tamarit M.A."/>
        </authorList>
    </citation>
    <scope>NUCLEOTIDE SEQUENCE</scope>
    <source>
        <strain evidence="6">CBS2887</strain>
    </source>
</reference>
<dbReference type="InterPro" id="IPR006939">
    <property type="entry name" value="SNF5"/>
</dbReference>
<dbReference type="GO" id="GO:0000228">
    <property type="term" value="C:nuclear chromosome"/>
    <property type="evidence" value="ECO:0007669"/>
    <property type="project" value="InterPro"/>
</dbReference>
<dbReference type="GO" id="GO:0006338">
    <property type="term" value="P:chromatin remodeling"/>
    <property type="evidence" value="ECO:0007669"/>
    <property type="project" value="InterPro"/>
</dbReference>
<evidence type="ECO:0008006" key="8">
    <source>
        <dbReference type="Google" id="ProtNLM"/>
    </source>
</evidence>
<evidence type="ECO:0000256" key="1">
    <source>
        <dbReference type="ARBA" id="ARBA00004123"/>
    </source>
</evidence>
<dbReference type="PANTHER" id="PTHR10019">
    <property type="entry name" value="SNF5"/>
    <property type="match status" value="1"/>
</dbReference>
<gene>
    <name evidence="6" type="ORF">WICPIJ_003884</name>
</gene>
<sequence>MSNNSNKMIWTQAFSTNFHNRVKNDNTALYIAALPTRSTKRTKHVINYAEYDDNLNFDDDNDYEDGTHRPSVAVQGNVGGANNNVGKVAQKTKHIHFQEQDLQINAQQEEILIPIRIDLEHNGNRIVDFFMWNINETLVTPEHFSLLFCQDMELPYAVSQQITTSIKQQIEEYTNFVTVELPKDIEMHVVVNLSCNLDKLLYEDKFEWDLSNDSLTPEVFARYIVSDLGLSLEFLPAISHGLHESLLKMKKDIIVDGHIQELRNDAVFGRESGLRLDQANLGVEWVPKVEELSQWEIEKREIERERNIRRLKRESMRVDERGKRHR</sequence>
<accession>A0A9P8Q6Y8</accession>
<proteinExistence type="inferred from homology"/>
<evidence type="ECO:0000256" key="2">
    <source>
        <dbReference type="ARBA" id="ARBA00010239"/>
    </source>
</evidence>
<keyword evidence="3" id="KW-0805">Transcription regulation</keyword>
<protein>
    <recommendedName>
        <fullName evidence="8">Chromatin structure-remodeling complex subunit SFH1</fullName>
    </recommendedName>
</protein>
<evidence type="ECO:0000313" key="7">
    <source>
        <dbReference type="Proteomes" id="UP000774326"/>
    </source>
</evidence>
<comment type="similarity">
    <text evidence="2">Belongs to the SNF5 family.</text>
</comment>
<evidence type="ECO:0000313" key="6">
    <source>
        <dbReference type="EMBL" id="KAH3685117.1"/>
    </source>
</evidence>
<keyword evidence="5" id="KW-0539">Nucleus</keyword>
<keyword evidence="4" id="KW-0804">Transcription</keyword>
<keyword evidence="7" id="KW-1185">Reference proteome</keyword>
<comment type="subcellular location">
    <subcellularLocation>
        <location evidence="1">Nucleus</location>
    </subcellularLocation>
</comment>
<reference evidence="6" key="1">
    <citation type="journal article" date="2021" name="Open Biol.">
        <title>Shared evolutionary footprints suggest mitochondrial oxidative damage underlies multiple complex I losses in fungi.</title>
        <authorList>
            <person name="Schikora-Tamarit M.A."/>
            <person name="Marcet-Houben M."/>
            <person name="Nosek J."/>
            <person name="Gabaldon T."/>
        </authorList>
    </citation>
    <scope>NUCLEOTIDE SEQUENCE</scope>
    <source>
        <strain evidence="6">CBS2887</strain>
    </source>
</reference>
<dbReference type="Pfam" id="PF04855">
    <property type="entry name" value="SNF5"/>
    <property type="match status" value="1"/>
</dbReference>
<comment type="caution">
    <text evidence="6">The sequence shown here is derived from an EMBL/GenBank/DDBJ whole genome shotgun (WGS) entry which is preliminary data.</text>
</comment>
<dbReference type="AlphaFoldDB" id="A0A9P8Q6Y8"/>
<evidence type="ECO:0000256" key="3">
    <source>
        <dbReference type="ARBA" id="ARBA00023015"/>
    </source>
</evidence>
<organism evidence="6 7">
    <name type="scientific">Wickerhamomyces pijperi</name>
    <name type="common">Yeast</name>
    <name type="synonym">Pichia pijperi</name>
    <dbReference type="NCBI Taxonomy" id="599730"/>
    <lineage>
        <taxon>Eukaryota</taxon>
        <taxon>Fungi</taxon>
        <taxon>Dikarya</taxon>
        <taxon>Ascomycota</taxon>
        <taxon>Saccharomycotina</taxon>
        <taxon>Saccharomycetes</taxon>
        <taxon>Phaffomycetales</taxon>
        <taxon>Wickerhamomycetaceae</taxon>
        <taxon>Wickerhamomyces</taxon>
    </lineage>
</organism>
<evidence type="ECO:0000256" key="4">
    <source>
        <dbReference type="ARBA" id="ARBA00023163"/>
    </source>
</evidence>
<dbReference type="EMBL" id="JAEUBG010002137">
    <property type="protein sequence ID" value="KAH3685117.1"/>
    <property type="molecule type" value="Genomic_DNA"/>
</dbReference>
<dbReference type="Proteomes" id="UP000774326">
    <property type="component" value="Unassembled WGS sequence"/>
</dbReference>
<name>A0A9P8Q6Y8_WICPI</name>
<evidence type="ECO:0000256" key="5">
    <source>
        <dbReference type="ARBA" id="ARBA00023242"/>
    </source>
</evidence>
<dbReference type="OrthoDB" id="10258327at2759"/>